<feature type="chain" id="PRO_5035873705" evidence="3">
    <location>
        <begin position="17"/>
        <end position="85"/>
    </location>
</feature>
<reference evidence="4" key="2">
    <citation type="submission" date="2022-06" db="UniProtKB">
        <authorList>
            <consortium name="EnsemblMetazoa"/>
        </authorList>
    </citation>
    <scope>IDENTIFICATION</scope>
    <source>
        <strain evidence="4">DF5081</strain>
    </source>
</reference>
<evidence type="ECO:0000256" key="2">
    <source>
        <dbReference type="ARBA" id="ARBA00022777"/>
    </source>
</evidence>
<dbReference type="InterPro" id="IPR006205">
    <property type="entry name" value="Mev_gal_kin"/>
</dbReference>
<keyword evidence="3" id="KW-0732">Signal</keyword>
<dbReference type="GO" id="GO:0005829">
    <property type="term" value="C:cytosol"/>
    <property type="evidence" value="ECO:0007669"/>
    <property type="project" value="TreeGrafter"/>
</dbReference>
<organism evidence="4 5">
    <name type="scientific">Caenorhabditis japonica</name>
    <dbReference type="NCBI Taxonomy" id="281687"/>
    <lineage>
        <taxon>Eukaryota</taxon>
        <taxon>Metazoa</taxon>
        <taxon>Ecdysozoa</taxon>
        <taxon>Nematoda</taxon>
        <taxon>Chromadorea</taxon>
        <taxon>Rhabditida</taxon>
        <taxon>Rhabditina</taxon>
        <taxon>Rhabditomorpha</taxon>
        <taxon>Rhabditoidea</taxon>
        <taxon>Rhabditidae</taxon>
        <taxon>Peloderinae</taxon>
        <taxon>Caenorhabditis</taxon>
    </lineage>
</organism>
<dbReference type="Gene3D" id="3.30.230.10">
    <property type="match status" value="1"/>
</dbReference>
<dbReference type="GO" id="GO:0004496">
    <property type="term" value="F:mevalonate kinase activity"/>
    <property type="evidence" value="ECO:0007669"/>
    <property type="project" value="InterPro"/>
</dbReference>
<keyword evidence="1" id="KW-0808">Transferase</keyword>
<dbReference type="InterPro" id="IPR014721">
    <property type="entry name" value="Ribsml_uS5_D2-typ_fold_subgr"/>
</dbReference>
<evidence type="ECO:0000256" key="1">
    <source>
        <dbReference type="ARBA" id="ARBA00022679"/>
    </source>
</evidence>
<accession>A0A8R1IMG8</accession>
<sequence>MPIIDLFSLSAILLIADDQGNLTWDEEHLDMIRKWATAAESLIHGRASGLDAAVCTYVEPYYLPTTKKNSLAHLTILREEKLVRN</sequence>
<dbReference type="PANTHER" id="PTHR43290">
    <property type="entry name" value="MEVALONATE KINASE"/>
    <property type="match status" value="1"/>
</dbReference>
<dbReference type="PANTHER" id="PTHR43290:SF2">
    <property type="entry name" value="MEVALONATE KINASE"/>
    <property type="match status" value="1"/>
</dbReference>
<evidence type="ECO:0000313" key="5">
    <source>
        <dbReference type="Proteomes" id="UP000005237"/>
    </source>
</evidence>
<protein>
    <submittedName>
        <fullName evidence="4">Uncharacterized protein</fullName>
    </submittedName>
</protein>
<keyword evidence="2" id="KW-0418">Kinase</keyword>
<dbReference type="Proteomes" id="UP000005237">
    <property type="component" value="Unassembled WGS sequence"/>
</dbReference>
<proteinExistence type="predicted"/>
<evidence type="ECO:0000256" key="3">
    <source>
        <dbReference type="SAM" id="SignalP"/>
    </source>
</evidence>
<evidence type="ECO:0000313" key="4">
    <source>
        <dbReference type="EnsemblMetazoa" id="CJA35973.1"/>
    </source>
</evidence>
<dbReference type="GO" id="GO:0019287">
    <property type="term" value="P:isopentenyl diphosphate biosynthetic process, mevalonate pathway"/>
    <property type="evidence" value="ECO:0007669"/>
    <property type="project" value="TreeGrafter"/>
</dbReference>
<dbReference type="GO" id="GO:0005524">
    <property type="term" value="F:ATP binding"/>
    <property type="evidence" value="ECO:0007669"/>
    <property type="project" value="InterPro"/>
</dbReference>
<name>A0A8R1IMG8_CAEJA</name>
<reference evidence="5" key="1">
    <citation type="submission" date="2010-08" db="EMBL/GenBank/DDBJ databases">
        <authorList>
            <consortium name="Caenorhabditis japonica Sequencing Consortium"/>
            <person name="Wilson R.K."/>
        </authorList>
    </citation>
    <scope>NUCLEOTIDE SEQUENCE [LARGE SCALE GENOMIC DNA]</scope>
    <source>
        <strain evidence="5">DF5081</strain>
    </source>
</reference>
<feature type="signal peptide" evidence="3">
    <location>
        <begin position="1"/>
        <end position="16"/>
    </location>
</feature>
<dbReference type="GO" id="GO:0006695">
    <property type="term" value="P:cholesterol biosynthetic process"/>
    <property type="evidence" value="ECO:0007669"/>
    <property type="project" value="TreeGrafter"/>
</dbReference>
<dbReference type="AlphaFoldDB" id="A0A8R1IMG8"/>
<dbReference type="EnsemblMetazoa" id="CJA35973.1">
    <property type="protein sequence ID" value="CJA35973.1"/>
    <property type="gene ID" value="WBGene00211820"/>
</dbReference>
<keyword evidence="5" id="KW-1185">Reference proteome</keyword>